<reference evidence="8" key="2">
    <citation type="submission" date="2025-08" db="UniProtKB">
        <authorList>
            <consortium name="RefSeq"/>
        </authorList>
    </citation>
    <scope>IDENTIFICATION</scope>
    <source>
        <tissue evidence="8">Leaf</tissue>
    </source>
</reference>
<dbReference type="Pfam" id="PF03106">
    <property type="entry name" value="WRKY"/>
    <property type="match status" value="1"/>
</dbReference>
<sequence length="339" mass="38058">MDLDSNNTKSIKRNVVDQLVEGYESATQLQLLLSHQQSNHHMDQTRIVSGDPDLVNKLMTKVLDSFQKTIPVLDSFDQVTSASVVVEGSRNASCGDDSATPVTCNGGDSGDSRKRLGVGKKGKRGCYTRKKRSHSWTVEARSIDEDKYAWRKYGQKQILNTKFPRSYFRCTHKPTQGCKAIKQVQKQEHDPNLFQITYIGHHTCNASDGIQAKTEPFDHGIIMDSDNTLAATIDQDHVNPYIQEQENDLSSLIVVASMVKEEDNNNGDQNKDNCEGSSTYSDLSLVWPDVMMVDDHQHHKNHYYHGEASTTSHQFSFIDNDQLSSLFDSYCPYEGASAI</sequence>
<keyword evidence="2" id="KW-0805">Transcription regulation</keyword>
<feature type="domain" description="WRKY" evidence="6">
    <location>
        <begin position="139"/>
        <end position="207"/>
    </location>
</feature>
<dbReference type="GO" id="GO:0005634">
    <property type="term" value="C:nucleus"/>
    <property type="evidence" value="ECO:0007669"/>
    <property type="project" value="UniProtKB-SubCell"/>
</dbReference>
<evidence type="ECO:0000256" key="1">
    <source>
        <dbReference type="ARBA" id="ARBA00004123"/>
    </source>
</evidence>
<evidence type="ECO:0000313" key="7">
    <source>
        <dbReference type="Proteomes" id="UP000504610"/>
    </source>
</evidence>
<evidence type="ECO:0000256" key="4">
    <source>
        <dbReference type="ARBA" id="ARBA00023163"/>
    </source>
</evidence>
<keyword evidence="3" id="KW-0238">DNA-binding</keyword>
<dbReference type="GO" id="GO:0043565">
    <property type="term" value="F:sequence-specific DNA binding"/>
    <property type="evidence" value="ECO:0007669"/>
    <property type="project" value="InterPro"/>
</dbReference>
<dbReference type="SUPFAM" id="SSF118290">
    <property type="entry name" value="WRKY DNA-binding domain"/>
    <property type="match status" value="1"/>
</dbReference>
<organism evidence="7 8">
    <name type="scientific">Raphanus sativus</name>
    <name type="common">Radish</name>
    <name type="synonym">Raphanus raphanistrum var. sativus</name>
    <dbReference type="NCBI Taxonomy" id="3726"/>
    <lineage>
        <taxon>Eukaryota</taxon>
        <taxon>Viridiplantae</taxon>
        <taxon>Streptophyta</taxon>
        <taxon>Embryophyta</taxon>
        <taxon>Tracheophyta</taxon>
        <taxon>Spermatophyta</taxon>
        <taxon>Magnoliopsida</taxon>
        <taxon>eudicotyledons</taxon>
        <taxon>Gunneridae</taxon>
        <taxon>Pentapetalae</taxon>
        <taxon>rosids</taxon>
        <taxon>malvids</taxon>
        <taxon>Brassicales</taxon>
        <taxon>Brassicaceae</taxon>
        <taxon>Brassiceae</taxon>
        <taxon>Raphanus</taxon>
    </lineage>
</organism>
<reference evidence="7" key="1">
    <citation type="journal article" date="2019" name="Database">
        <title>The radish genome database (RadishGD): an integrated information resource for radish genomics.</title>
        <authorList>
            <person name="Yu H.J."/>
            <person name="Baek S."/>
            <person name="Lee Y.J."/>
            <person name="Cho A."/>
            <person name="Mun J.H."/>
        </authorList>
    </citation>
    <scope>NUCLEOTIDE SEQUENCE [LARGE SCALE GENOMIC DNA]</scope>
    <source>
        <strain evidence="7">cv. WK10039</strain>
    </source>
</reference>
<dbReference type="KEGG" id="rsz:108846101"/>
<dbReference type="GO" id="GO:0003700">
    <property type="term" value="F:DNA-binding transcription factor activity"/>
    <property type="evidence" value="ECO:0007669"/>
    <property type="project" value="InterPro"/>
</dbReference>
<dbReference type="InterPro" id="IPR003657">
    <property type="entry name" value="WRKY_dom"/>
</dbReference>
<name>A0A6J0MQT3_RAPSA</name>
<evidence type="ECO:0000256" key="3">
    <source>
        <dbReference type="ARBA" id="ARBA00023125"/>
    </source>
</evidence>
<dbReference type="RefSeq" id="XP_018474812.1">
    <property type="nucleotide sequence ID" value="XM_018619310.2"/>
</dbReference>
<dbReference type="InterPro" id="IPR036576">
    <property type="entry name" value="WRKY_dom_sf"/>
</dbReference>
<comment type="subcellular location">
    <subcellularLocation>
        <location evidence="1">Nucleus</location>
    </subcellularLocation>
</comment>
<evidence type="ECO:0000313" key="8">
    <source>
        <dbReference type="RefSeq" id="XP_018474812.1"/>
    </source>
</evidence>
<keyword evidence="7" id="KW-1185">Reference proteome</keyword>
<evidence type="ECO:0000256" key="2">
    <source>
        <dbReference type="ARBA" id="ARBA00023015"/>
    </source>
</evidence>
<dbReference type="SMART" id="SM00774">
    <property type="entry name" value="WRKY"/>
    <property type="match status" value="1"/>
</dbReference>
<dbReference type="PANTHER" id="PTHR31282">
    <property type="entry name" value="WRKY TRANSCRIPTION FACTOR 21-RELATED"/>
    <property type="match status" value="1"/>
</dbReference>
<dbReference type="InterPro" id="IPR044810">
    <property type="entry name" value="WRKY_plant"/>
</dbReference>
<accession>A0A6J0MQT3</accession>
<dbReference type="PROSITE" id="PS50811">
    <property type="entry name" value="WRKY"/>
    <property type="match status" value="1"/>
</dbReference>
<evidence type="ECO:0000259" key="6">
    <source>
        <dbReference type="PROSITE" id="PS50811"/>
    </source>
</evidence>
<dbReference type="AlphaFoldDB" id="A0A6J0MQT3"/>
<dbReference type="Proteomes" id="UP000504610">
    <property type="component" value="Chromosome 3"/>
</dbReference>
<keyword evidence="4" id="KW-0804">Transcription</keyword>
<dbReference type="Gene3D" id="2.20.25.80">
    <property type="entry name" value="WRKY domain"/>
    <property type="match status" value="1"/>
</dbReference>
<gene>
    <name evidence="8" type="primary">LOC108846101</name>
</gene>
<protein>
    <submittedName>
        <fullName evidence="8">Probable WRKY transcription factor 54</fullName>
    </submittedName>
</protein>
<proteinExistence type="predicted"/>
<keyword evidence="5" id="KW-0539">Nucleus</keyword>
<dbReference type="GeneID" id="108846101"/>
<evidence type="ECO:0000256" key="5">
    <source>
        <dbReference type="ARBA" id="ARBA00023242"/>
    </source>
</evidence>
<dbReference type="OrthoDB" id="2021064at2759"/>